<sequence length="239" mass="26033">MKRISLLISALLLTACQIHSDEGRRNKILKFTAKHPVAAQAIGLPGEDAVNITGNAARFALKTGLDNEANGSEGLGTQVNAVRHALWQAAISARFGTEIAEKIGNAYEDDTTIRENKTQYFSRAAADQAVDLRNNRIGRTIGAANPDAEMKVLVRAVINHYQKEGLWTARPAAEKGRSIWRISRTKISRAEQQAVLEQIKTLDENGFAPEDQADTPPPPQINTLSESTPEHLPNGAAHE</sequence>
<evidence type="ECO:0000313" key="1">
    <source>
        <dbReference type="EMBL" id="QNT58146.2"/>
    </source>
</evidence>
<evidence type="ECO:0000313" key="2">
    <source>
        <dbReference type="Proteomes" id="UP000516412"/>
    </source>
</evidence>
<reference evidence="1" key="1">
    <citation type="submission" date="2024-06" db="EMBL/GenBank/DDBJ databases">
        <title>Complete Genome Sequence of mouse commensal type strain Neisseria musculi.</title>
        <authorList>
            <person name="Thapa E."/>
            <person name="Aluvathingal J."/>
            <person name="Nadendla S."/>
            <person name="Mehta A."/>
            <person name="Tettelin H."/>
            <person name="Weyand N.J."/>
        </authorList>
    </citation>
    <scope>NUCLEOTIDE SEQUENCE</scope>
    <source>
        <strain evidence="1">NW831</strain>
    </source>
</reference>
<accession>A0ACD0ZJW9</accession>
<name>A0ACD0ZJW9_9NEIS</name>
<proteinExistence type="predicted"/>
<gene>
    <name evidence="1" type="ORF">H7A79_1174</name>
</gene>
<organism evidence="1 2">
    <name type="scientific">Neisseria musculi</name>
    <dbReference type="NCBI Taxonomy" id="1815583"/>
    <lineage>
        <taxon>Bacteria</taxon>
        <taxon>Pseudomonadati</taxon>
        <taxon>Pseudomonadota</taxon>
        <taxon>Betaproteobacteria</taxon>
        <taxon>Neisseriales</taxon>
        <taxon>Neisseriaceae</taxon>
        <taxon>Neisseria</taxon>
    </lineage>
</organism>
<dbReference type="EMBL" id="CP060414">
    <property type="protein sequence ID" value="QNT58146.2"/>
    <property type="molecule type" value="Genomic_DNA"/>
</dbReference>
<dbReference type="Proteomes" id="UP000516412">
    <property type="component" value="Chromosome"/>
</dbReference>
<keyword evidence="2" id="KW-1185">Reference proteome</keyword>
<protein>
    <submittedName>
        <fullName evidence="1">Uncharacterized protein</fullName>
    </submittedName>
</protein>